<dbReference type="Gene3D" id="3.40.630.40">
    <property type="entry name" value="Zn-dependent exopeptidases"/>
    <property type="match status" value="1"/>
</dbReference>
<name>A0A0B4CGI9_9CAUL</name>
<dbReference type="AlphaFoldDB" id="A0A0B4CGI9"/>
<keyword evidence="1" id="KW-0378">Hydrolase</keyword>
<comment type="caution">
    <text evidence="1">The sequence shown here is derived from an EMBL/GenBank/DDBJ whole genome shotgun (WGS) entry which is preliminary data.</text>
</comment>
<dbReference type="Pfam" id="PF05013">
    <property type="entry name" value="FGase"/>
    <property type="match status" value="1"/>
</dbReference>
<gene>
    <name evidence="1" type="ORF">RM53_02615</name>
</gene>
<organism evidence="1 2">
    <name type="scientific">Brevundimonas nasdae</name>
    <dbReference type="NCBI Taxonomy" id="172043"/>
    <lineage>
        <taxon>Bacteria</taxon>
        <taxon>Pseudomonadati</taxon>
        <taxon>Pseudomonadota</taxon>
        <taxon>Alphaproteobacteria</taxon>
        <taxon>Caulobacterales</taxon>
        <taxon>Caulobacteraceae</taxon>
        <taxon>Brevundimonas</taxon>
    </lineage>
</organism>
<protein>
    <submittedName>
        <fullName evidence="1">N-formylglutamate amidohydrolase</fullName>
    </submittedName>
</protein>
<proteinExistence type="predicted"/>
<sequence>MTDGGDSFSITAPAADAPATALVFASPHSGDLYPDDMGAAPGLSRASLKSAEDALVGRLVSEGPRRGAALIEGRIGRAYVDLNRDPSELDPALISDLDGPVGAKTAAGYGVIPRLAGDGTPLYARRLTLAEARHRIARVHAPYHQALDQQMQAKRATHGRAVLIDWHSMPARAVGAEVVLGDRYGSACSARLSRRLRDLFESLGWRVAQNQPYAGGWSTQRWGRPDEGYEAIQIELSRKLYLDETTLAPNETYAKTHKALSRVIAALCADTWSA</sequence>
<dbReference type="EMBL" id="JWSY01000004">
    <property type="protein sequence ID" value="KIC60374.1"/>
    <property type="molecule type" value="Genomic_DNA"/>
</dbReference>
<dbReference type="STRING" id="172043.RM53_02615"/>
<dbReference type="SUPFAM" id="SSF53187">
    <property type="entry name" value="Zn-dependent exopeptidases"/>
    <property type="match status" value="1"/>
</dbReference>
<dbReference type="RefSeq" id="WP_039244161.1">
    <property type="nucleotide sequence ID" value="NZ_JWSY01000004.1"/>
</dbReference>
<dbReference type="Proteomes" id="UP000031166">
    <property type="component" value="Unassembled WGS sequence"/>
</dbReference>
<accession>A0A0B4CGI9</accession>
<dbReference type="GO" id="GO:0016787">
    <property type="term" value="F:hydrolase activity"/>
    <property type="evidence" value="ECO:0007669"/>
    <property type="project" value="UniProtKB-KW"/>
</dbReference>
<reference evidence="1 2" key="1">
    <citation type="submission" date="2014-12" db="EMBL/GenBank/DDBJ databases">
        <title>Genome sequencing of Brevundimonas nasdae TPW30.</title>
        <authorList>
            <person name="Tan P.W."/>
            <person name="Chan K.-G."/>
        </authorList>
    </citation>
    <scope>NUCLEOTIDE SEQUENCE [LARGE SCALE GENOMIC DNA]</scope>
    <source>
        <strain evidence="1 2">TPW30</strain>
    </source>
</reference>
<evidence type="ECO:0000313" key="1">
    <source>
        <dbReference type="EMBL" id="KIC60374.1"/>
    </source>
</evidence>
<dbReference type="InterPro" id="IPR007709">
    <property type="entry name" value="N-FG_amidohydro"/>
</dbReference>
<evidence type="ECO:0000313" key="2">
    <source>
        <dbReference type="Proteomes" id="UP000031166"/>
    </source>
</evidence>